<accession>A0A0C2I1F3</accession>
<dbReference type="Proteomes" id="UP000031535">
    <property type="component" value="Unassembled WGS sequence"/>
</dbReference>
<dbReference type="InterPro" id="IPR001130">
    <property type="entry name" value="TatD-like"/>
</dbReference>
<dbReference type="EMBL" id="JXDG01000040">
    <property type="protein sequence ID" value="KIH83111.1"/>
    <property type="molecule type" value="Genomic_DNA"/>
</dbReference>
<comment type="similarity">
    <text evidence="1">Belongs to the metallo-dependent hydrolases superfamily.</text>
</comment>
<keyword evidence="3" id="KW-1185">Reference proteome</keyword>
<protein>
    <recommendedName>
        <fullName evidence="4">Hydrolase TatD</fullName>
    </recommendedName>
</protein>
<dbReference type="RefSeq" id="WP_040068251.1">
    <property type="nucleotide sequence ID" value="NZ_JXDG01000040.1"/>
</dbReference>
<evidence type="ECO:0000256" key="1">
    <source>
        <dbReference type="PIRNR" id="PIRNR005295"/>
    </source>
</evidence>
<dbReference type="STRING" id="226910.UCMB321_3061"/>
<dbReference type="PANTHER" id="PTHR42658">
    <property type="entry name" value="HYDROLASE TATD"/>
    <property type="match status" value="1"/>
</dbReference>
<dbReference type="OrthoDB" id="9783157at2"/>
<organism evidence="2 3">
    <name type="scientific">Pseudomonas batumici</name>
    <dbReference type="NCBI Taxonomy" id="226910"/>
    <lineage>
        <taxon>Bacteria</taxon>
        <taxon>Pseudomonadati</taxon>
        <taxon>Pseudomonadota</taxon>
        <taxon>Gammaproteobacteria</taxon>
        <taxon>Pseudomonadales</taxon>
        <taxon>Pseudomonadaceae</taxon>
        <taxon>Pseudomonas</taxon>
    </lineage>
</organism>
<name>A0A0C2I1F3_9PSED</name>
<keyword evidence="1" id="KW-0479">Metal-binding</keyword>
<dbReference type="GO" id="GO:0016788">
    <property type="term" value="F:hydrolase activity, acting on ester bonds"/>
    <property type="evidence" value="ECO:0007669"/>
    <property type="project" value="UniProtKB-UniRule"/>
</dbReference>
<gene>
    <name evidence="2" type="ORF">UCMB321_3061</name>
</gene>
<dbReference type="PATRIC" id="fig|226910.6.peg.3050"/>
<dbReference type="GO" id="GO:0046872">
    <property type="term" value="F:metal ion binding"/>
    <property type="evidence" value="ECO:0007669"/>
    <property type="project" value="UniProtKB-KW"/>
</dbReference>
<proteinExistence type="inferred from homology"/>
<dbReference type="PIRSF" id="PIRSF005295">
    <property type="entry name" value="UCP005295_TatD"/>
    <property type="match status" value="1"/>
</dbReference>
<dbReference type="Gene3D" id="3.20.20.140">
    <property type="entry name" value="Metal-dependent hydrolases"/>
    <property type="match status" value="1"/>
</dbReference>
<comment type="caution">
    <text evidence="2">The sequence shown here is derived from an EMBL/GenBank/DDBJ whole genome shotgun (WGS) entry which is preliminary data.</text>
</comment>
<sequence length="294" mass="32984">MLKYFDPHIHMVSRTTDDYQNMAAAGITGVIEPAFWQGQARTSVGSFIDYFDTLLGWERFRASMFGIHHFCTIGLNPKEANDLSVANEVLEILPRYLVKDGVVAVGEIGYDDITPEEDRFLAAQLELARQFNLPVLVHTPHRDKIGGTKRTLAVIREVGIAEHLVIIDHLNELTLPLVLDSDCWRGHSIYPNTKMSEQRMVALLQEYGTEKMVVNSAADWGISDPLKVPKTGQAMLAAGFSEAQVEQVLFHNPVDFFAQSGQLDKTQVSTPLPIDQRRQWQENSALRGQEPVVK</sequence>
<evidence type="ECO:0000313" key="2">
    <source>
        <dbReference type="EMBL" id="KIH83111.1"/>
    </source>
</evidence>
<dbReference type="PANTHER" id="PTHR42658:SF1">
    <property type="entry name" value="HYDROLASE TATD"/>
    <property type="match status" value="1"/>
</dbReference>
<dbReference type="InterPro" id="IPR012022">
    <property type="entry name" value="UCP005295"/>
</dbReference>
<dbReference type="Pfam" id="PF01026">
    <property type="entry name" value="TatD_DNase"/>
    <property type="match status" value="1"/>
</dbReference>
<dbReference type="SUPFAM" id="SSF51556">
    <property type="entry name" value="Metallo-dependent hydrolases"/>
    <property type="match status" value="1"/>
</dbReference>
<dbReference type="AlphaFoldDB" id="A0A0C2I1F3"/>
<keyword evidence="1" id="KW-0378">Hydrolase</keyword>
<evidence type="ECO:0000313" key="3">
    <source>
        <dbReference type="Proteomes" id="UP000031535"/>
    </source>
</evidence>
<reference evidence="2 3" key="1">
    <citation type="submission" date="2015-01" db="EMBL/GenBank/DDBJ databases">
        <title>Complete genome of Pseudomonas batumici UCM B-321 producer of the batumin antibiotic with strong antistaphilococcal and potential anticancer activity.</title>
        <authorList>
            <person name="Klochko V.V."/>
            <person name="Zelena L.B."/>
            <person name="Elena K.A."/>
            <person name="Reva O.N."/>
        </authorList>
    </citation>
    <scope>NUCLEOTIDE SEQUENCE [LARGE SCALE GENOMIC DNA]</scope>
    <source>
        <strain evidence="2 3">UCM B-321</strain>
    </source>
</reference>
<evidence type="ECO:0008006" key="4">
    <source>
        <dbReference type="Google" id="ProtNLM"/>
    </source>
</evidence>
<dbReference type="InterPro" id="IPR032466">
    <property type="entry name" value="Metal_Hydrolase"/>
</dbReference>